<accession>A0A9X0DE77</accession>
<gene>
    <name evidence="2" type="ORF">OS493_000568</name>
</gene>
<reference evidence="2" key="1">
    <citation type="submission" date="2023-01" db="EMBL/GenBank/DDBJ databases">
        <title>Genome assembly of the deep-sea coral Lophelia pertusa.</title>
        <authorList>
            <person name="Herrera S."/>
            <person name="Cordes E."/>
        </authorList>
    </citation>
    <scope>NUCLEOTIDE SEQUENCE</scope>
    <source>
        <strain evidence="2">USNM1676648</strain>
        <tissue evidence="2">Polyp</tissue>
    </source>
</reference>
<proteinExistence type="predicted"/>
<evidence type="ECO:0000313" key="2">
    <source>
        <dbReference type="EMBL" id="KAJ7394739.1"/>
    </source>
</evidence>
<protein>
    <submittedName>
        <fullName evidence="2">Uncharacterized protein</fullName>
    </submittedName>
</protein>
<feature type="non-terminal residue" evidence="2">
    <location>
        <position position="141"/>
    </location>
</feature>
<evidence type="ECO:0000256" key="1">
    <source>
        <dbReference type="SAM" id="MobiDB-lite"/>
    </source>
</evidence>
<keyword evidence="3" id="KW-1185">Reference proteome</keyword>
<comment type="caution">
    <text evidence="2">The sequence shown here is derived from an EMBL/GenBank/DDBJ whole genome shotgun (WGS) entry which is preliminary data.</text>
</comment>
<organism evidence="2 3">
    <name type="scientific">Desmophyllum pertusum</name>
    <dbReference type="NCBI Taxonomy" id="174260"/>
    <lineage>
        <taxon>Eukaryota</taxon>
        <taxon>Metazoa</taxon>
        <taxon>Cnidaria</taxon>
        <taxon>Anthozoa</taxon>
        <taxon>Hexacorallia</taxon>
        <taxon>Scleractinia</taxon>
        <taxon>Caryophylliina</taxon>
        <taxon>Caryophylliidae</taxon>
        <taxon>Desmophyllum</taxon>
    </lineage>
</organism>
<dbReference type="EMBL" id="MU825396">
    <property type="protein sequence ID" value="KAJ7394739.1"/>
    <property type="molecule type" value="Genomic_DNA"/>
</dbReference>
<feature type="region of interest" description="Disordered" evidence="1">
    <location>
        <begin position="71"/>
        <end position="123"/>
    </location>
</feature>
<evidence type="ECO:0000313" key="3">
    <source>
        <dbReference type="Proteomes" id="UP001163046"/>
    </source>
</evidence>
<feature type="compositionally biased region" description="Low complexity" evidence="1">
    <location>
        <begin position="111"/>
        <end position="122"/>
    </location>
</feature>
<name>A0A9X0DE77_9CNID</name>
<dbReference type="AlphaFoldDB" id="A0A9X0DE77"/>
<dbReference type="Proteomes" id="UP001163046">
    <property type="component" value="Unassembled WGS sequence"/>
</dbReference>
<sequence>MQIEIDRLRRENSGLITTVEVLSKLVGKQANITNETTKQILTKEHVAQPDTPGSNHGQADINFAEAAKRPRLNLHQTGQKTPVITTQNRFESLQGETPLRQDPPPPHKSTESSNSASNKSSTVLIVDSMVKQIHGWKLGKK</sequence>
<feature type="compositionally biased region" description="Polar residues" evidence="1">
    <location>
        <begin position="74"/>
        <end position="95"/>
    </location>
</feature>